<evidence type="ECO:0000313" key="4">
    <source>
        <dbReference type="Proteomes" id="UP000217771"/>
    </source>
</evidence>
<feature type="transmembrane region" description="Helical" evidence="1">
    <location>
        <begin position="147"/>
        <end position="168"/>
    </location>
</feature>
<feature type="domain" description="DUF1468" evidence="2">
    <location>
        <begin position="14"/>
        <end position="173"/>
    </location>
</feature>
<keyword evidence="4" id="KW-1185">Reference proteome</keyword>
<feature type="transmembrane region" description="Helical" evidence="1">
    <location>
        <begin position="43"/>
        <end position="67"/>
    </location>
</feature>
<name>A0A2A2EZ92_9GAMM</name>
<dbReference type="AlphaFoldDB" id="A0A2A2EZ92"/>
<evidence type="ECO:0000313" key="3">
    <source>
        <dbReference type="EMBL" id="PAU78008.1"/>
    </source>
</evidence>
<protein>
    <recommendedName>
        <fullName evidence="2">DUF1468 domain-containing protein</fullName>
    </recommendedName>
</protein>
<evidence type="ECO:0000259" key="2">
    <source>
        <dbReference type="Pfam" id="PF07331"/>
    </source>
</evidence>
<dbReference type="EMBL" id="NSKB01000002">
    <property type="protein sequence ID" value="PAU78008.1"/>
    <property type="molecule type" value="Genomic_DNA"/>
</dbReference>
<dbReference type="Pfam" id="PF07331">
    <property type="entry name" value="TctB"/>
    <property type="match status" value="1"/>
</dbReference>
<organism evidence="3 4">
    <name type="scientific">Halomonas salipaludis</name>
    <dbReference type="NCBI Taxonomy" id="2032625"/>
    <lineage>
        <taxon>Bacteria</taxon>
        <taxon>Pseudomonadati</taxon>
        <taxon>Pseudomonadota</taxon>
        <taxon>Gammaproteobacteria</taxon>
        <taxon>Oceanospirillales</taxon>
        <taxon>Halomonadaceae</taxon>
        <taxon>Halomonas</taxon>
    </lineage>
</organism>
<evidence type="ECO:0000256" key="1">
    <source>
        <dbReference type="SAM" id="Phobius"/>
    </source>
</evidence>
<keyword evidence="1" id="KW-0812">Transmembrane</keyword>
<feature type="transmembrane region" description="Helical" evidence="1">
    <location>
        <begin position="12"/>
        <end position="31"/>
    </location>
</feature>
<keyword evidence="1" id="KW-0472">Membrane</keyword>
<proteinExistence type="predicted"/>
<keyword evidence="1" id="KW-1133">Transmembrane helix</keyword>
<dbReference type="InterPro" id="IPR009936">
    <property type="entry name" value="DUF1468"/>
</dbReference>
<sequence length="173" mass="19082">MMEEGRQSARADLITGGVFILLGLAVAYAAWEMPRFANRGVHPWVAPGVVPLLLGGLLALCGALLGWRAAKQGALGKLSQHTSWRMLIASVESRRLWAMIALALMYTLVLLGWLPFWLATGLYVWASIVIFETVLSDKPRRLWRSLVLALLQAVLVAAIVTLVFQYGFLVRLP</sequence>
<feature type="transmembrane region" description="Helical" evidence="1">
    <location>
        <begin position="95"/>
        <end position="111"/>
    </location>
</feature>
<gene>
    <name evidence="3" type="ORF">CK498_04565</name>
</gene>
<reference evidence="3 4" key="1">
    <citation type="submission" date="2017-08" db="EMBL/GenBank/DDBJ databases">
        <title>Halomonas alkalisoli sp. nov., isolated from saline alkaline soil.</title>
        <authorList>
            <person name="Wang D."/>
            <person name="Zhang G."/>
        </authorList>
    </citation>
    <scope>NUCLEOTIDE SEQUENCE [LARGE SCALE GENOMIC DNA]</scope>
    <source>
        <strain evidence="3 4">WRN001</strain>
    </source>
</reference>
<dbReference type="OrthoDB" id="6195486at2"/>
<accession>A0A2A2EZ92</accession>
<comment type="caution">
    <text evidence="3">The sequence shown here is derived from an EMBL/GenBank/DDBJ whole genome shotgun (WGS) entry which is preliminary data.</text>
</comment>
<dbReference type="Proteomes" id="UP000217771">
    <property type="component" value="Unassembled WGS sequence"/>
</dbReference>